<protein>
    <submittedName>
        <fullName evidence="2">Uncharacterized protein</fullName>
    </submittedName>
</protein>
<keyword evidence="1" id="KW-0812">Transmembrane</keyword>
<comment type="caution">
    <text evidence="2">The sequence shown here is derived from an EMBL/GenBank/DDBJ whole genome shotgun (WGS) entry which is preliminary data.</text>
</comment>
<gene>
    <name evidence="2" type="ORF">EHQ76_04835</name>
</gene>
<proteinExistence type="predicted"/>
<reference evidence="2 3" key="1">
    <citation type="journal article" date="2019" name="PLoS Negl. Trop. Dis.">
        <title>Revisiting the worldwide diversity of Leptospira species in the environment.</title>
        <authorList>
            <person name="Vincent A.T."/>
            <person name="Schiettekatte O."/>
            <person name="Bourhy P."/>
            <person name="Veyrier F.J."/>
            <person name="Picardeau M."/>
        </authorList>
    </citation>
    <scope>NUCLEOTIDE SEQUENCE [LARGE SCALE GENOMIC DNA]</scope>
    <source>
        <strain evidence="2 3">201702444</strain>
    </source>
</reference>
<dbReference type="Proteomes" id="UP000298429">
    <property type="component" value="Unassembled WGS sequence"/>
</dbReference>
<evidence type="ECO:0000313" key="3">
    <source>
        <dbReference type="Proteomes" id="UP000298429"/>
    </source>
</evidence>
<name>A0A5F2BNU3_9LEPT</name>
<accession>A0A5F2BNU3</accession>
<dbReference type="AlphaFoldDB" id="A0A5F2BNU3"/>
<sequence>MKTGSESNRIIPGKIITRVFFPRGNFRRISQKRRRIVSIVFSFWSRFARLKDRSLSFRRKKMFFRVDSSLCFLFLLFFPGCT</sequence>
<organism evidence="2 3">
    <name type="scientific">Leptospira barantonii</name>
    <dbReference type="NCBI Taxonomy" id="2023184"/>
    <lineage>
        <taxon>Bacteria</taxon>
        <taxon>Pseudomonadati</taxon>
        <taxon>Spirochaetota</taxon>
        <taxon>Spirochaetia</taxon>
        <taxon>Leptospirales</taxon>
        <taxon>Leptospiraceae</taxon>
        <taxon>Leptospira</taxon>
    </lineage>
</organism>
<keyword evidence="1" id="KW-0472">Membrane</keyword>
<feature type="transmembrane region" description="Helical" evidence="1">
    <location>
        <begin position="62"/>
        <end position="80"/>
    </location>
</feature>
<evidence type="ECO:0000313" key="2">
    <source>
        <dbReference type="EMBL" id="TGM07201.1"/>
    </source>
</evidence>
<dbReference type="EMBL" id="RQGN01000025">
    <property type="protein sequence ID" value="TGM07201.1"/>
    <property type="molecule type" value="Genomic_DNA"/>
</dbReference>
<evidence type="ECO:0000256" key="1">
    <source>
        <dbReference type="SAM" id="Phobius"/>
    </source>
</evidence>
<keyword evidence="1" id="KW-1133">Transmembrane helix</keyword>